<feature type="compositionally biased region" description="Polar residues" evidence="1">
    <location>
        <begin position="759"/>
        <end position="769"/>
    </location>
</feature>
<feature type="transmembrane region" description="Helical" evidence="2">
    <location>
        <begin position="315"/>
        <end position="337"/>
    </location>
</feature>
<feature type="compositionally biased region" description="Basic residues" evidence="1">
    <location>
        <begin position="715"/>
        <end position="725"/>
    </location>
</feature>
<feature type="region of interest" description="Disordered" evidence="1">
    <location>
        <begin position="856"/>
        <end position="896"/>
    </location>
</feature>
<feature type="transmembrane region" description="Helical" evidence="2">
    <location>
        <begin position="405"/>
        <end position="423"/>
    </location>
</feature>
<feature type="transmembrane region" description="Helical" evidence="2">
    <location>
        <begin position="152"/>
        <end position="173"/>
    </location>
</feature>
<dbReference type="RefSeq" id="WP_090423496.1">
    <property type="nucleotide sequence ID" value="NZ_CTEC01000003.1"/>
</dbReference>
<feature type="region of interest" description="Disordered" evidence="1">
    <location>
        <begin position="523"/>
        <end position="822"/>
    </location>
</feature>
<dbReference type="Proteomes" id="UP000199601">
    <property type="component" value="Unassembled WGS sequence"/>
</dbReference>
<feature type="compositionally biased region" description="Polar residues" evidence="1">
    <location>
        <begin position="668"/>
        <end position="677"/>
    </location>
</feature>
<feature type="compositionally biased region" description="Gly residues" evidence="1">
    <location>
        <begin position="779"/>
        <end position="789"/>
    </location>
</feature>
<proteinExistence type="predicted"/>
<reference evidence="4" key="1">
    <citation type="submission" date="2015-03" db="EMBL/GenBank/DDBJ databases">
        <authorList>
            <person name="Urmite Genomes"/>
        </authorList>
    </citation>
    <scope>NUCLEOTIDE SEQUENCE [LARGE SCALE GENOMIC DNA]</scope>
    <source>
        <strain evidence="4">CSUR P1344</strain>
    </source>
</reference>
<feature type="transmembrane region" description="Helical" evidence="2">
    <location>
        <begin position="373"/>
        <end position="398"/>
    </location>
</feature>
<organism evidence="3 4">
    <name type="scientific">Mycobacterium europaeum</name>
    <dbReference type="NCBI Taxonomy" id="761804"/>
    <lineage>
        <taxon>Bacteria</taxon>
        <taxon>Bacillati</taxon>
        <taxon>Actinomycetota</taxon>
        <taxon>Actinomycetes</taxon>
        <taxon>Mycobacteriales</taxon>
        <taxon>Mycobacteriaceae</taxon>
        <taxon>Mycobacterium</taxon>
        <taxon>Mycobacterium simiae complex</taxon>
    </lineage>
</organism>
<evidence type="ECO:0008006" key="5">
    <source>
        <dbReference type="Google" id="ProtNLM"/>
    </source>
</evidence>
<keyword evidence="4" id="KW-1185">Reference proteome</keyword>
<feature type="compositionally biased region" description="Pro residues" evidence="1">
    <location>
        <begin position="702"/>
        <end position="714"/>
    </location>
</feature>
<feature type="compositionally biased region" description="Polar residues" evidence="1">
    <location>
        <begin position="550"/>
        <end position="563"/>
    </location>
</feature>
<accession>A0A0U1DXB4</accession>
<feature type="compositionally biased region" description="Basic and acidic residues" evidence="1">
    <location>
        <begin position="523"/>
        <end position="549"/>
    </location>
</feature>
<keyword evidence="2" id="KW-0812">Transmembrane</keyword>
<dbReference type="AlphaFoldDB" id="A0A0U1DXB4"/>
<evidence type="ECO:0000256" key="2">
    <source>
        <dbReference type="SAM" id="Phobius"/>
    </source>
</evidence>
<sequence>MLAAAFFPRWDPTLPTLGQLFARGWAVSTATRLRRFTMLPIYLQLCLCVVALLFPAEANAAVGAQSPVLYVLGVTDSYGVPLSRYAIATDYGSIFDGGSRAVLATLLEAEAGLFVVIGGVAIWFLMYVIGFGFLPDLVRPVADVAQSYASQIVPGVAAIAAVIAATVVAINILRGNLPRAASQAAAAVLIAIVGGALVYSPISWVISDSGPLAQGRDVAVSLGSNSVAGATNTKETLSRLEGTLATSFVRRPLQTWNFAGQPDNTPSCAAAWSSGVNSGNPDNIKDGIRSCGAPDSAAMKATADNPSPGQLGTGVLMLMFAGIFALFCAVLGFHIVLEFFRAVANAFKLLWGFAVGVIPGGPQASLVNTFVAMLFSGVAMFAYITLTIFIGEVVTVVFRPQGNGLVAMLSTLILMVVAIRLIFTVSKSLKQSSSNVASGVLNSVGATPPPPTTNILHEKAGGFLRDTSVVAMGLGATMAGGALAARSPSATHALHVVAPFVRGGRSSIVRHLDRGADIFEHKQEQAERAAQKARQQAEKEQAKQAKEQSKTPTDGQQASTPPTVTMPEAPASTSTPPADSAGAGPTPQPAQAAPPTTQFSAAPNTGGDAPARPDLSATDLLTSSMPAAPPSTGTEPASGRSGPGDLSAAPPPVPKTGSAAALPEQKKPTTSGNNTSPAAGGPPAWENHGDVAPPSPFEHRPAPPPPLSNPAPPRRLPRRRIRRSPHSPGQRGRCHPHRLIPSPAMTRTSHDDAVPSAGPPTSTEVSTGRSRGPRDPQGRGLGGIRGGRCSGLAGHRGHRGHRRSAGIGPARHRDRRVKPHVRSAQRLQLPMRIASGVLRRQHRVFRGGAATGHLGLAGSSATDDHLGDHPAATRHHDTPHHHTHQHLDDDCHDHHR</sequence>
<feature type="compositionally biased region" description="Polar residues" evidence="1">
    <location>
        <begin position="619"/>
        <end position="635"/>
    </location>
</feature>
<evidence type="ECO:0000256" key="1">
    <source>
        <dbReference type="SAM" id="MobiDB-lite"/>
    </source>
</evidence>
<evidence type="ECO:0000313" key="4">
    <source>
        <dbReference type="Proteomes" id="UP000199601"/>
    </source>
</evidence>
<feature type="compositionally biased region" description="Low complexity" evidence="1">
    <location>
        <begin position="565"/>
        <end position="603"/>
    </location>
</feature>
<feature type="compositionally biased region" description="Basic residues" evidence="1">
    <location>
        <begin position="795"/>
        <end position="822"/>
    </location>
</feature>
<feature type="transmembrane region" description="Helical" evidence="2">
    <location>
        <begin position="109"/>
        <end position="132"/>
    </location>
</feature>
<protein>
    <recommendedName>
        <fullName evidence="5">TrbL/VirB6 plasmid conjugal transfer protein</fullName>
    </recommendedName>
</protein>
<feature type="compositionally biased region" description="Basic and acidic residues" evidence="1">
    <location>
        <begin position="885"/>
        <end position="896"/>
    </location>
</feature>
<keyword evidence="2" id="KW-0472">Membrane</keyword>
<name>A0A0U1DXB4_9MYCO</name>
<keyword evidence="2" id="KW-1133">Transmembrane helix</keyword>
<feature type="transmembrane region" description="Helical" evidence="2">
    <location>
        <begin position="185"/>
        <end position="206"/>
    </location>
</feature>
<feature type="transmembrane region" description="Helical" evidence="2">
    <location>
        <begin position="349"/>
        <end position="367"/>
    </location>
</feature>
<evidence type="ECO:0000313" key="3">
    <source>
        <dbReference type="EMBL" id="CQD23282.1"/>
    </source>
</evidence>
<gene>
    <name evidence="3" type="ORF">BN000_05792</name>
</gene>
<dbReference type="EMBL" id="CTEC01000003">
    <property type="protein sequence ID" value="CQD23282.1"/>
    <property type="molecule type" value="Genomic_DNA"/>
</dbReference>
<feature type="transmembrane region" description="Helical" evidence="2">
    <location>
        <begin position="39"/>
        <end position="56"/>
    </location>
</feature>